<protein>
    <recommendedName>
        <fullName evidence="4">Beta/gamma crystallin 'Greek key' domain-containing protein</fullName>
    </recommendedName>
</protein>
<feature type="signal peptide" evidence="1">
    <location>
        <begin position="1"/>
        <end position="23"/>
    </location>
</feature>
<feature type="chain" id="PRO_5034151111" description="Beta/gamma crystallin 'Greek key' domain-containing protein" evidence="1">
    <location>
        <begin position="24"/>
        <end position="123"/>
    </location>
</feature>
<dbReference type="AlphaFoldDB" id="A0A8H7T6F1"/>
<dbReference type="OrthoDB" id="3500560at2759"/>
<sequence length="123" mass="13289">MHISTSVLASLLTLSLIVAPSLAAPTELISTADTHILLTVYSSDGYSGTKTTFSRMYSTCYGIPEEFQTKIKSLKLGDEVKSCHLYKQTGCSKADGQVIYREDEDDVSLSKVLSVECFHGSGA</sequence>
<reference evidence="2" key="1">
    <citation type="submission" date="2021-02" db="EMBL/GenBank/DDBJ databases">
        <title>Genome sequence Cadophora malorum strain M34.</title>
        <authorList>
            <person name="Stefanovic E."/>
            <person name="Vu D."/>
            <person name="Scully C."/>
            <person name="Dijksterhuis J."/>
            <person name="Roader J."/>
            <person name="Houbraken J."/>
        </authorList>
    </citation>
    <scope>NUCLEOTIDE SEQUENCE</scope>
    <source>
        <strain evidence="2">M34</strain>
    </source>
</reference>
<gene>
    <name evidence="2" type="ORF">IFR04_010884</name>
</gene>
<dbReference type="EMBL" id="JAFJYH010000201">
    <property type="protein sequence ID" value="KAG4415999.1"/>
    <property type="molecule type" value="Genomic_DNA"/>
</dbReference>
<keyword evidence="3" id="KW-1185">Reference proteome</keyword>
<name>A0A8H7T6F1_9HELO</name>
<proteinExistence type="predicted"/>
<evidence type="ECO:0008006" key="4">
    <source>
        <dbReference type="Google" id="ProtNLM"/>
    </source>
</evidence>
<evidence type="ECO:0000256" key="1">
    <source>
        <dbReference type="SAM" id="SignalP"/>
    </source>
</evidence>
<dbReference type="Proteomes" id="UP000664132">
    <property type="component" value="Unassembled WGS sequence"/>
</dbReference>
<comment type="caution">
    <text evidence="2">The sequence shown here is derived from an EMBL/GenBank/DDBJ whole genome shotgun (WGS) entry which is preliminary data.</text>
</comment>
<evidence type="ECO:0000313" key="3">
    <source>
        <dbReference type="Proteomes" id="UP000664132"/>
    </source>
</evidence>
<organism evidence="2 3">
    <name type="scientific">Cadophora malorum</name>
    <dbReference type="NCBI Taxonomy" id="108018"/>
    <lineage>
        <taxon>Eukaryota</taxon>
        <taxon>Fungi</taxon>
        <taxon>Dikarya</taxon>
        <taxon>Ascomycota</taxon>
        <taxon>Pezizomycotina</taxon>
        <taxon>Leotiomycetes</taxon>
        <taxon>Helotiales</taxon>
        <taxon>Ploettnerulaceae</taxon>
        <taxon>Cadophora</taxon>
    </lineage>
</organism>
<keyword evidence="1" id="KW-0732">Signal</keyword>
<evidence type="ECO:0000313" key="2">
    <source>
        <dbReference type="EMBL" id="KAG4415999.1"/>
    </source>
</evidence>
<accession>A0A8H7T6F1</accession>